<dbReference type="Pfam" id="PF01243">
    <property type="entry name" value="PNPOx_N"/>
    <property type="match status" value="1"/>
</dbReference>
<dbReference type="Gene3D" id="3.20.180.10">
    <property type="entry name" value="PNP-oxidase-like"/>
    <property type="match status" value="1"/>
</dbReference>
<sequence length="258" mass="28221">MTTHTPVITPRDIPIDTSLAAPFDARIAARDLFRSSRVAALATLDRDSGYPYSTFTNLSIEPDGTPLFYAAGVSLHARNLLADPRVSLSIAQTGGLDVLNERRLTLVGTAHPLLPDMLDRARERYRRRFPKSAAYLGLRDTRMFRVEVEGLHLNGGPARNTDDLTPADLRTELAGAEDLCRHEVEEIRRINDSRPALAALSARAGGVRGKWRVTSLDPDGLDLAAEGAARRIWFPSRIVDRPGLHAFMASIGGPTSYG</sequence>
<dbReference type="PANTHER" id="PTHR13343">
    <property type="entry name" value="CREG1 PROTEIN"/>
    <property type="match status" value="1"/>
</dbReference>
<dbReference type="Gene3D" id="2.30.110.10">
    <property type="entry name" value="Electron Transport, Fmn-binding Protein, Chain A"/>
    <property type="match status" value="1"/>
</dbReference>
<reference evidence="2 3" key="1">
    <citation type="submission" date="2019-01" db="EMBL/GenBank/DDBJ databases">
        <title>Sinorhodobacter populi sp. nov. isolated from the symptomatic bark tissue of Populus euramericana canker.</title>
        <authorList>
            <person name="Xu G."/>
        </authorList>
    </citation>
    <scope>NUCLEOTIDE SEQUENCE [LARGE SCALE GENOMIC DNA]</scope>
    <source>
        <strain evidence="2 3">2D-5</strain>
    </source>
</reference>
<protein>
    <submittedName>
        <fullName evidence="2">HugZ family protein</fullName>
    </submittedName>
</protein>
<organism evidence="2 3">
    <name type="scientific">Paenirhodobacter populi</name>
    <dbReference type="NCBI Taxonomy" id="2306993"/>
    <lineage>
        <taxon>Bacteria</taxon>
        <taxon>Pseudomonadati</taxon>
        <taxon>Pseudomonadota</taxon>
        <taxon>Alphaproteobacteria</taxon>
        <taxon>Rhodobacterales</taxon>
        <taxon>Rhodobacter group</taxon>
        <taxon>Paenirhodobacter</taxon>
    </lineage>
</organism>
<evidence type="ECO:0000313" key="3">
    <source>
        <dbReference type="Proteomes" id="UP000285710"/>
    </source>
</evidence>
<name>A0A443ILD4_9RHOB</name>
<dbReference type="InterPro" id="IPR012349">
    <property type="entry name" value="Split_barrel_FMN-bd"/>
</dbReference>
<accession>A0A443ILD4</accession>
<dbReference type="SUPFAM" id="SSF50475">
    <property type="entry name" value="FMN-binding split barrel"/>
    <property type="match status" value="1"/>
</dbReference>
<reference evidence="2 3" key="2">
    <citation type="submission" date="2019-01" db="EMBL/GenBank/DDBJ databases">
        <authorList>
            <person name="Li Y."/>
        </authorList>
    </citation>
    <scope>NUCLEOTIDE SEQUENCE [LARGE SCALE GENOMIC DNA]</scope>
    <source>
        <strain evidence="2 3">2D-5</strain>
    </source>
</reference>
<feature type="domain" description="Pyridoxamine 5'-phosphate oxidase N-terminal" evidence="1">
    <location>
        <begin position="28"/>
        <end position="152"/>
    </location>
</feature>
<dbReference type="EMBL" id="SAUW01000031">
    <property type="protein sequence ID" value="RWR06095.1"/>
    <property type="molecule type" value="Genomic_DNA"/>
</dbReference>
<dbReference type="Proteomes" id="UP000285710">
    <property type="component" value="Unassembled WGS sequence"/>
</dbReference>
<comment type="caution">
    <text evidence="2">The sequence shown here is derived from an EMBL/GenBank/DDBJ whole genome shotgun (WGS) entry which is preliminary data.</text>
</comment>
<dbReference type="AlphaFoldDB" id="A0A443ILD4"/>
<dbReference type="InterPro" id="IPR011576">
    <property type="entry name" value="Pyridox_Oxase_N"/>
</dbReference>
<proteinExistence type="predicted"/>
<dbReference type="InterPro" id="IPR037119">
    <property type="entry name" value="Haem_oxidase_HugZ-like_sf"/>
</dbReference>
<gene>
    <name evidence="2" type="ORF">D2T33_19005</name>
</gene>
<evidence type="ECO:0000259" key="1">
    <source>
        <dbReference type="Pfam" id="PF01243"/>
    </source>
</evidence>
<dbReference type="RefSeq" id="WP_128270827.1">
    <property type="nucleotide sequence ID" value="NZ_SAUW01000031.1"/>
</dbReference>
<dbReference type="GO" id="GO:0005737">
    <property type="term" value="C:cytoplasm"/>
    <property type="evidence" value="ECO:0007669"/>
    <property type="project" value="UniProtKB-ARBA"/>
</dbReference>
<evidence type="ECO:0000313" key="2">
    <source>
        <dbReference type="EMBL" id="RWR06095.1"/>
    </source>
</evidence>
<dbReference type="PANTHER" id="PTHR13343:SF17">
    <property type="entry name" value="CELLULAR REPRESSOR OF E1A-STIMULATED GENES, ISOFORM A"/>
    <property type="match status" value="1"/>
</dbReference>
<keyword evidence="3" id="KW-1185">Reference proteome</keyword>